<dbReference type="OrthoDB" id="3827914at2"/>
<feature type="transmembrane region" description="Helical" evidence="1">
    <location>
        <begin position="136"/>
        <end position="162"/>
    </location>
</feature>
<keyword evidence="1" id="KW-0472">Membrane</keyword>
<keyword evidence="3" id="KW-1185">Reference proteome</keyword>
<gene>
    <name evidence="2" type="ORF">EBO15_06100</name>
</gene>
<feature type="transmembrane region" description="Helical" evidence="1">
    <location>
        <begin position="103"/>
        <end position="124"/>
    </location>
</feature>
<keyword evidence="1" id="KW-1133">Transmembrane helix</keyword>
<dbReference type="EMBL" id="RFFG01000007">
    <property type="protein sequence ID" value="RMI46902.1"/>
    <property type="molecule type" value="Genomic_DNA"/>
</dbReference>
<sequence length="208" mass="21744">MIVTLLLVMLVFSQWPTGPDPVKLATGTYGDAAAFMVPLAAWTTRSLLDTQPTVQRWLTLLAVRRSAVAGLFAAFLASAALNLVLFAAPLLQAVTVGVPFKTTAAAALLAVLACTAGALIGAWSSRAIIPGSGASLLVLLSALTMTLLLGLGRLGFLAIPYLDWIKAAHDGPAKFQAALPGLLLHLVLWCVVVATGYFVTLHRRSSPT</sequence>
<feature type="transmembrane region" description="Helical" evidence="1">
    <location>
        <begin position="68"/>
        <end position="91"/>
    </location>
</feature>
<evidence type="ECO:0000313" key="2">
    <source>
        <dbReference type="EMBL" id="RMI46902.1"/>
    </source>
</evidence>
<dbReference type="Proteomes" id="UP000282674">
    <property type="component" value="Unassembled WGS sequence"/>
</dbReference>
<evidence type="ECO:0000256" key="1">
    <source>
        <dbReference type="SAM" id="Phobius"/>
    </source>
</evidence>
<comment type="caution">
    <text evidence="2">The sequence shown here is derived from an EMBL/GenBank/DDBJ whole genome shotgun (WGS) entry which is preliminary data.</text>
</comment>
<accession>A0A3M2MBM6</accession>
<protein>
    <submittedName>
        <fullName evidence="2">Uncharacterized protein</fullName>
    </submittedName>
</protein>
<dbReference type="RefSeq" id="WP_122193311.1">
    <property type="nucleotide sequence ID" value="NZ_JBHSKC010000026.1"/>
</dbReference>
<evidence type="ECO:0000313" key="3">
    <source>
        <dbReference type="Proteomes" id="UP000282674"/>
    </source>
</evidence>
<reference evidence="2 3" key="1">
    <citation type="submission" date="2018-10" db="EMBL/GenBank/DDBJ databases">
        <title>Isolation from soil.</title>
        <authorList>
            <person name="Hu J."/>
        </authorList>
    </citation>
    <scope>NUCLEOTIDE SEQUENCE [LARGE SCALE GENOMIC DNA]</scope>
    <source>
        <strain evidence="2 3">NEAU-Ht49</strain>
    </source>
</reference>
<dbReference type="AlphaFoldDB" id="A0A3M2MBM6"/>
<feature type="transmembrane region" description="Helical" evidence="1">
    <location>
        <begin position="182"/>
        <end position="201"/>
    </location>
</feature>
<keyword evidence="1" id="KW-0812">Transmembrane</keyword>
<organism evidence="2 3">
    <name type="scientific">Actinomadura harenae</name>
    <dbReference type="NCBI Taxonomy" id="2483351"/>
    <lineage>
        <taxon>Bacteria</taxon>
        <taxon>Bacillati</taxon>
        <taxon>Actinomycetota</taxon>
        <taxon>Actinomycetes</taxon>
        <taxon>Streptosporangiales</taxon>
        <taxon>Thermomonosporaceae</taxon>
        <taxon>Actinomadura</taxon>
    </lineage>
</organism>
<name>A0A3M2MBM6_9ACTN</name>
<proteinExistence type="predicted"/>